<organism evidence="1 2">
    <name type="scientific">Azotobacter chroococcum</name>
    <dbReference type="NCBI Taxonomy" id="353"/>
    <lineage>
        <taxon>Bacteria</taxon>
        <taxon>Pseudomonadati</taxon>
        <taxon>Pseudomonadota</taxon>
        <taxon>Gammaproteobacteria</taxon>
        <taxon>Pseudomonadales</taxon>
        <taxon>Pseudomonadaceae</taxon>
        <taxon>Azotobacter</taxon>
    </lineage>
</organism>
<dbReference type="AlphaFoldDB" id="A0A4V2Q4J9"/>
<sequence length="30" mass="3435">MPAIKLAINKIISLYCFAISKNWFMFDKAG</sequence>
<proteinExistence type="predicted"/>
<evidence type="ECO:0000313" key="2">
    <source>
        <dbReference type="Proteomes" id="UP000295169"/>
    </source>
</evidence>
<dbReference type="EMBL" id="SMMU01000063">
    <property type="protein sequence ID" value="TCL15409.1"/>
    <property type="molecule type" value="Genomic_DNA"/>
</dbReference>
<accession>A0A4V2Q4J9</accession>
<gene>
    <name evidence="1" type="ORF">EV691_1634</name>
</gene>
<dbReference type="Proteomes" id="UP000295169">
    <property type="component" value="Unassembled WGS sequence"/>
</dbReference>
<name>A0A4V2Q4J9_9GAMM</name>
<comment type="caution">
    <text evidence="1">The sequence shown here is derived from an EMBL/GenBank/DDBJ whole genome shotgun (WGS) entry which is preliminary data.</text>
</comment>
<reference evidence="1 2" key="1">
    <citation type="submission" date="2019-03" db="EMBL/GenBank/DDBJ databases">
        <title>Genomic Encyclopedia of Type Strains, Phase IV (KMG-IV): sequencing the most valuable type-strain genomes for metagenomic binning, comparative biology and taxonomic classification.</title>
        <authorList>
            <person name="Goeker M."/>
        </authorList>
    </citation>
    <scope>NUCLEOTIDE SEQUENCE [LARGE SCALE GENOMIC DNA]</scope>
    <source>
        <strain evidence="1 2">DSM 2286</strain>
    </source>
</reference>
<evidence type="ECO:0000313" key="1">
    <source>
        <dbReference type="EMBL" id="TCL15409.1"/>
    </source>
</evidence>
<protein>
    <submittedName>
        <fullName evidence="1">Uncharacterized protein</fullName>
    </submittedName>
</protein>